<dbReference type="Pfam" id="PF10057">
    <property type="entry name" value="MpsC"/>
    <property type="match status" value="1"/>
</dbReference>
<sequence>MKKTKGFIEAEVCKIVTHWQKDNFGRGAVSIKADILRDKVIVVLHGILTPAEHSLCETKQGILSVKKFRSDLIESGAAEINQMIQNKIGEEVISFFTDISTKTGERLIVFKFSKNLEETN</sequence>
<dbReference type="EMBL" id="CP012600">
    <property type="protein sequence ID" value="ALC83521.1"/>
    <property type="molecule type" value="Genomic_DNA"/>
</dbReference>
<name>A0A0M4FUG5_9BACI</name>
<evidence type="ECO:0000313" key="3">
    <source>
        <dbReference type="Proteomes" id="UP000067625"/>
    </source>
</evidence>
<dbReference type="PATRIC" id="fig|1441095.3.peg.4378"/>
<dbReference type="InterPro" id="IPR018745">
    <property type="entry name" value="MpsC"/>
</dbReference>
<dbReference type="AlphaFoldDB" id="A0A0M4FUG5"/>
<dbReference type="Proteomes" id="UP000067625">
    <property type="component" value="Chromosome"/>
</dbReference>
<protein>
    <recommendedName>
        <fullName evidence="1">Na+-translocating membrane potential-generating system MpsC domain-containing protein</fullName>
    </recommendedName>
</protein>
<organism evidence="2 3">
    <name type="scientific">Bacillus gobiensis</name>
    <dbReference type="NCBI Taxonomy" id="1441095"/>
    <lineage>
        <taxon>Bacteria</taxon>
        <taxon>Bacillati</taxon>
        <taxon>Bacillota</taxon>
        <taxon>Bacilli</taxon>
        <taxon>Bacillales</taxon>
        <taxon>Bacillaceae</taxon>
        <taxon>Bacillus</taxon>
    </lineage>
</organism>
<reference evidence="2 3" key="2">
    <citation type="journal article" date="2016" name="Int. J. Syst. Evol. Microbiol.">
        <title>Bacillus gobiensis sp. nov., isolated from a soil sample.</title>
        <authorList>
            <person name="Liu B."/>
            <person name="Liu G.H."/>
            <person name="Cetin S."/>
            <person name="Schumann P."/>
            <person name="Pan Z.Z."/>
            <person name="Chen Q.Q."/>
        </authorList>
    </citation>
    <scope>NUCLEOTIDE SEQUENCE [LARGE SCALE GENOMIC DNA]</scope>
    <source>
        <strain evidence="2 3">FJAT-4402</strain>
    </source>
</reference>
<keyword evidence="3" id="KW-1185">Reference proteome</keyword>
<dbReference type="STRING" id="1441095.AM592_19790"/>
<feature type="domain" description="Na+-translocating membrane potential-generating system MpsC" evidence="1">
    <location>
        <begin position="4"/>
        <end position="113"/>
    </location>
</feature>
<evidence type="ECO:0000259" key="1">
    <source>
        <dbReference type="Pfam" id="PF10057"/>
    </source>
</evidence>
<proteinExistence type="predicted"/>
<evidence type="ECO:0000313" key="2">
    <source>
        <dbReference type="EMBL" id="ALC83521.1"/>
    </source>
</evidence>
<accession>A0A0M4FUG5</accession>
<reference evidence="3" key="1">
    <citation type="submission" date="2015-08" db="EMBL/GenBank/DDBJ databases">
        <title>Genome sequencing project for genomic taxonomy and phylogenomics of Bacillus-like bacteria.</title>
        <authorList>
            <person name="Liu B."/>
            <person name="Wang J."/>
            <person name="Zhu Y."/>
            <person name="Liu G."/>
            <person name="Chen Q."/>
            <person name="Chen Z."/>
            <person name="Lan J."/>
            <person name="Che J."/>
            <person name="Ge C."/>
            <person name="Shi H."/>
            <person name="Pan Z."/>
            <person name="Liu X."/>
        </authorList>
    </citation>
    <scope>NUCLEOTIDE SEQUENCE [LARGE SCALE GENOMIC DNA]</scope>
    <source>
        <strain evidence="3">FJAT-4402</strain>
    </source>
</reference>
<gene>
    <name evidence="2" type="ORF">AM592_19790</name>
</gene>
<dbReference type="RefSeq" id="WP_053605373.1">
    <property type="nucleotide sequence ID" value="NZ_CP012600.1"/>
</dbReference>
<dbReference type="OrthoDB" id="5422931at2"/>